<evidence type="ECO:0000313" key="3">
    <source>
        <dbReference type="Proteomes" id="UP000263833"/>
    </source>
</evidence>
<accession>A0A371B2A1</accession>
<dbReference type="Pfam" id="PF05987">
    <property type="entry name" value="DUF898"/>
    <property type="match status" value="1"/>
</dbReference>
<dbReference type="OrthoDB" id="7462354at2"/>
<feature type="transmembrane region" description="Helical" evidence="1">
    <location>
        <begin position="353"/>
        <end position="373"/>
    </location>
</feature>
<comment type="caution">
    <text evidence="2">The sequence shown here is derived from an EMBL/GenBank/DDBJ whole genome shotgun (WGS) entry which is preliminary data.</text>
</comment>
<dbReference type="EMBL" id="QRGP01000003">
    <property type="protein sequence ID" value="RDV01581.1"/>
    <property type="molecule type" value="Genomic_DNA"/>
</dbReference>
<feature type="transmembrane region" description="Helical" evidence="1">
    <location>
        <begin position="120"/>
        <end position="142"/>
    </location>
</feature>
<name>A0A371B2A1_9SPHN</name>
<feature type="transmembrane region" description="Helical" evidence="1">
    <location>
        <begin position="256"/>
        <end position="284"/>
    </location>
</feature>
<reference evidence="3" key="1">
    <citation type="submission" date="2018-08" db="EMBL/GenBank/DDBJ databases">
        <authorList>
            <person name="Kim S.-J."/>
            <person name="Jung G.-Y."/>
        </authorList>
    </citation>
    <scope>NUCLEOTIDE SEQUENCE [LARGE SCALE GENOMIC DNA]</scope>
    <source>
        <strain evidence="3">GY_G</strain>
    </source>
</reference>
<dbReference type="AlphaFoldDB" id="A0A371B2A1"/>
<feature type="transmembrane region" description="Helical" evidence="1">
    <location>
        <begin position="312"/>
        <end position="333"/>
    </location>
</feature>
<dbReference type="InterPro" id="IPR010295">
    <property type="entry name" value="DUF898"/>
</dbReference>
<keyword evidence="1" id="KW-0472">Membrane</keyword>
<gene>
    <name evidence="2" type="ORF">DXH95_14945</name>
</gene>
<organism evidence="2 3">
    <name type="scientific">Sphingorhabdus pulchriflava</name>
    <dbReference type="NCBI Taxonomy" id="2292257"/>
    <lineage>
        <taxon>Bacteria</taxon>
        <taxon>Pseudomonadati</taxon>
        <taxon>Pseudomonadota</taxon>
        <taxon>Alphaproteobacteria</taxon>
        <taxon>Sphingomonadales</taxon>
        <taxon>Sphingomonadaceae</taxon>
        <taxon>Sphingorhabdus</taxon>
    </lineage>
</organism>
<dbReference type="Proteomes" id="UP000263833">
    <property type="component" value="Unassembled WGS sequence"/>
</dbReference>
<evidence type="ECO:0000256" key="1">
    <source>
        <dbReference type="SAM" id="Phobius"/>
    </source>
</evidence>
<keyword evidence="1" id="KW-0812">Transmembrane</keyword>
<feature type="transmembrane region" description="Helical" evidence="1">
    <location>
        <begin position="88"/>
        <end position="114"/>
    </location>
</feature>
<protein>
    <submittedName>
        <fullName evidence="2">DUF898 domain-containing protein</fullName>
    </submittedName>
</protein>
<feature type="transmembrane region" description="Helical" evidence="1">
    <location>
        <begin position="223"/>
        <end position="244"/>
    </location>
</feature>
<evidence type="ECO:0000313" key="2">
    <source>
        <dbReference type="EMBL" id="RDV01581.1"/>
    </source>
</evidence>
<keyword evidence="1" id="KW-1133">Transmembrane helix</keyword>
<keyword evidence="3" id="KW-1185">Reference proteome</keyword>
<sequence>MQSRTYHVHHRGKEVRVMTDNEGKAPSAVTFHGSWTDFAKIALPNVLLTLVTLGVYRFWATTRERHYLWAQTRFIDEPLEWTGRGMELFIGFIMVFFLLGLPLIVMQLVINGLVFQGQPIAAGVIIFLSFLAIFYLTGLAYFRALRYRLSRTYWRGIRGGSDDQGFTYGWSYIWKNVAAAIPLYLLYPWASMSLWNERWSKMSFGPYRFESNADWKALMKRYLLFYLVPFLVFVGAVALGITAASSGGGGDPFNSAGGIAAVGAIIIGILGLYIIMPIAALLYYSKFMRVAISALRLGDLEFSFTARSPDWILFWLANLAILMMAYAAAIIPFSLFVAVDPTQFAAKIESGESIFSVGLVLSVLLAIIPLTFATSLIRYRSWKFFVVHMEAFGEVNLDRMTQSETQTASHGEGLLDAFDVGAI</sequence>
<feature type="transmembrane region" description="Helical" evidence="1">
    <location>
        <begin position="41"/>
        <end position="59"/>
    </location>
</feature>
<proteinExistence type="predicted"/>